<proteinExistence type="predicted"/>
<name>A0A835SAV2_9CHLO</name>
<comment type="caution">
    <text evidence="3">The sequence shown here is derived from an EMBL/GenBank/DDBJ whole genome shotgun (WGS) entry which is preliminary data.</text>
</comment>
<dbReference type="AlphaFoldDB" id="A0A835SAV2"/>
<feature type="compositionally biased region" description="Low complexity" evidence="1">
    <location>
        <begin position="213"/>
        <end position="228"/>
    </location>
</feature>
<feature type="non-terminal residue" evidence="3">
    <location>
        <position position="498"/>
    </location>
</feature>
<evidence type="ECO:0000313" key="4">
    <source>
        <dbReference type="Proteomes" id="UP000613740"/>
    </source>
</evidence>
<reference evidence="3" key="1">
    <citation type="journal article" date="2020" name="bioRxiv">
        <title>Comparative genomics of Chlamydomonas.</title>
        <authorList>
            <person name="Craig R.J."/>
            <person name="Hasan A.R."/>
            <person name="Ness R.W."/>
            <person name="Keightley P.D."/>
        </authorList>
    </citation>
    <scope>NUCLEOTIDE SEQUENCE</scope>
    <source>
        <strain evidence="3">CCAP 11/173</strain>
    </source>
</reference>
<dbReference type="Proteomes" id="UP000613740">
    <property type="component" value="Unassembled WGS sequence"/>
</dbReference>
<sequence>MARGSAAMASILALLVLASCCKSGVLCARMVKLAADDSASAMSDDMTSSSSALEQQQQQQELEAVVSALAHMNADSEAMRRVLASGAEHYVAGFSANATIVANLDVTDQASVDAFIAAFIQLTAAALRIDPANVYVTRITKGGVSSGRRRAALEQSGAAERRMVCVGAVCSAARCWPEPAGAEARDACRRLPPWLGFACPRFELVLGPGAAAGGARRSAQQQQQQQPPAADPRLRASRRSVVSRMPAHGTLSGDSSKPVVWYSDASFRSYRKPRSPLNLVFWNARPPVQRRGGRVRRLPARWAVPANGTHTTSLPLYFREPMQLDSIAITQLQSPGVVSVELLPWPATPIPELPGVAPVAGPKGPPVSESVPPRGSQSELPPRLRRTAVGGIRITVKAQAAGAKPTVISSQQQQQELEAVVSALAHMNADSEAMRRVLASGVYPPSPAPPAHPVSPAPPSPSPRCLRGLALEAEHYVAGFSANATIVANLDVTDQASV</sequence>
<dbReference type="PROSITE" id="PS51257">
    <property type="entry name" value="PROKAR_LIPOPROTEIN"/>
    <property type="match status" value="1"/>
</dbReference>
<accession>A0A835SAV2</accession>
<protein>
    <submittedName>
        <fullName evidence="3">Uncharacterized protein</fullName>
    </submittedName>
</protein>
<keyword evidence="4" id="KW-1185">Reference proteome</keyword>
<evidence type="ECO:0000256" key="1">
    <source>
        <dbReference type="SAM" id="MobiDB-lite"/>
    </source>
</evidence>
<dbReference type="EMBL" id="JAEHOD010000267">
    <property type="protein sequence ID" value="KAG2422206.1"/>
    <property type="molecule type" value="Genomic_DNA"/>
</dbReference>
<gene>
    <name evidence="3" type="ORF">HYH02_015483</name>
</gene>
<dbReference type="OrthoDB" id="547120at2759"/>
<feature type="signal peptide" evidence="2">
    <location>
        <begin position="1"/>
        <end position="27"/>
    </location>
</feature>
<feature type="region of interest" description="Disordered" evidence="1">
    <location>
        <begin position="361"/>
        <end position="381"/>
    </location>
</feature>
<organism evidence="3 4">
    <name type="scientific">Chlamydomonas schloesseri</name>
    <dbReference type="NCBI Taxonomy" id="2026947"/>
    <lineage>
        <taxon>Eukaryota</taxon>
        <taxon>Viridiplantae</taxon>
        <taxon>Chlorophyta</taxon>
        <taxon>core chlorophytes</taxon>
        <taxon>Chlorophyceae</taxon>
        <taxon>CS clade</taxon>
        <taxon>Chlamydomonadales</taxon>
        <taxon>Chlamydomonadaceae</taxon>
        <taxon>Chlamydomonas</taxon>
    </lineage>
</organism>
<evidence type="ECO:0000313" key="3">
    <source>
        <dbReference type="EMBL" id="KAG2422206.1"/>
    </source>
</evidence>
<evidence type="ECO:0000256" key="2">
    <source>
        <dbReference type="SAM" id="SignalP"/>
    </source>
</evidence>
<keyword evidence="2" id="KW-0732">Signal</keyword>
<feature type="region of interest" description="Disordered" evidence="1">
    <location>
        <begin position="213"/>
        <end position="256"/>
    </location>
</feature>
<feature type="chain" id="PRO_5032290184" evidence="2">
    <location>
        <begin position="28"/>
        <end position="498"/>
    </location>
</feature>